<evidence type="ECO:0000256" key="1">
    <source>
        <dbReference type="ARBA" id="ARBA00001971"/>
    </source>
</evidence>
<dbReference type="GO" id="GO:0020037">
    <property type="term" value="F:heme binding"/>
    <property type="evidence" value="ECO:0007669"/>
    <property type="project" value="InterPro"/>
</dbReference>
<keyword evidence="6 9" id="KW-0408">Iron</keyword>
<evidence type="ECO:0000256" key="3">
    <source>
        <dbReference type="ARBA" id="ARBA00022617"/>
    </source>
</evidence>
<dbReference type="RefSeq" id="WP_148771049.1">
    <property type="nucleotide sequence ID" value="NZ_VSSS01000010.1"/>
</dbReference>
<keyword evidence="4 9" id="KW-0479">Metal-binding</keyword>
<proteinExistence type="inferred from homology"/>
<evidence type="ECO:0000256" key="8">
    <source>
        <dbReference type="ARBA" id="ARBA00043906"/>
    </source>
</evidence>
<evidence type="ECO:0000256" key="4">
    <source>
        <dbReference type="ARBA" id="ARBA00022723"/>
    </source>
</evidence>
<dbReference type="FunFam" id="1.10.630.10:FF:000018">
    <property type="entry name" value="Cytochrome P450 monooxygenase"/>
    <property type="match status" value="1"/>
</dbReference>
<dbReference type="GO" id="GO:0005506">
    <property type="term" value="F:iron ion binding"/>
    <property type="evidence" value="ECO:0007669"/>
    <property type="project" value="InterPro"/>
</dbReference>
<evidence type="ECO:0000256" key="2">
    <source>
        <dbReference type="ARBA" id="ARBA00010617"/>
    </source>
</evidence>
<dbReference type="PRINTS" id="PR00359">
    <property type="entry name" value="BP450"/>
</dbReference>
<keyword evidence="7 9" id="KW-0503">Monooxygenase</keyword>
<dbReference type="GO" id="GO:0016705">
    <property type="term" value="F:oxidoreductase activity, acting on paired donors, with incorporation or reduction of molecular oxygen"/>
    <property type="evidence" value="ECO:0007669"/>
    <property type="project" value="InterPro"/>
</dbReference>
<protein>
    <submittedName>
        <fullName evidence="10">Cytochrome P450</fullName>
    </submittedName>
</protein>
<dbReference type="InterPro" id="IPR036396">
    <property type="entry name" value="Cyt_P450_sf"/>
</dbReference>
<dbReference type="OrthoDB" id="9801155at2"/>
<comment type="cofactor">
    <cofactor evidence="1">
        <name>heme</name>
        <dbReference type="ChEBI" id="CHEBI:30413"/>
    </cofactor>
</comment>
<dbReference type="PANTHER" id="PTHR46696">
    <property type="entry name" value="P450, PUTATIVE (EUROFUNG)-RELATED"/>
    <property type="match status" value="1"/>
</dbReference>
<keyword evidence="11" id="KW-1185">Reference proteome</keyword>
<evidence type="ECO:0000256" key="7">
    <source>
        <dbReference type="ARBA" id="ARBA00023033"/>
    </source>
</evidence>
<dbReference type="SUPFAM" id="SSF48264">
    <property type="entry name" value="Cytochrome P450"/>
    <property type="match status" value="1"/>
</dbReference>
<organism evidence="10 11">
    <name type="scientific">Bradyrhizobium rifense</name>
    <dbReference type="NCBI Taxonomy" id="515499"/>
    <lineage>
        <taxon>Bacteria</taxon>
        <taxon>Pseudomonadati</taxon>
        <taxon>Pseudomonadota</taxon>
        <taxon>Alphaproteobacteria</taxon>
        <taxon>Hyphomicrobiales</taxon>
        <taxon>Nitrobacteraceae</taxon>
        <taxon>Bradyrhizobium</taxon>
    </lineage>
</organism>
<keyword evidence="5 9" id="KW-0560">Oxidoreductase</keyword>
<dbReference type="InterPro" id="IPR017972">
    <property type="entry name" value="Cyt_P450_CS"/>
</dbReference>
<dbReference type="Proteomes" id="UP000324758">
    <property type="component" value="Unassembled WGS sequence"/>
</dbReference>
<accession>A0A5D3KZ12</accession>
<dbReference type="Pfam" id="PF00067">
    <property type="entry name" value="p450"/>
    <property type="match status" value="1"/>
</dbReference>
<gene>
    <name evidence="10" type="ORF">FXB40_04815</name>
</gene>
<comment type="caution">
    <text evidence="10">The sequence shown here is derived from an EMBL/GenBank/DDBJ whole genome shotgun (WGS) entry which is preliminary data.</text>
</comment>
<reference evidence="10 11" key="1">
    <citation type="submission" date="2019-08" db="EMBL/GenBank/DDBJ databases">
        <title>Bradyrhizobium hipponensis sp. nov., a rhizobium isolated from a Lupinus angustifolius root nodule in Tunisia.</title>
        <authorList>
            <person name="Off K."/>
            <person name="Rejili M."/>
            <person name="Mars M."/>
            <person name="Brachmann A."/>
            <person name="Marin M."/>
        </authorList>
    </citation>
    <scope>NUCLEOTIDE SEQUENCE [LARGE SCALE GENOMIC DNA]</scope>
    <source>
        <strain evidence="10 11">CTAW71</strain>
    </source>
</reference>
<comment type="function">
    <text evidence="8">Cytochromes P450 are a group of heme-thiolate monooxygenases. They oxidize a variety of structurally unrelated compounds, including steroids, fatty acids, and xenobiotics.</text>
</comment>
<dbReference type="PROSITE" id="PS00086">
    <property type="entry name" value="CYTOCHROME_P450"/>
    <property type="match status" value="1"/>
</dbReference>
<dbReference type="AlphaFoldDB" id="A0A5D3KZ12"/>
<evidence type="ECO:0000256" key="9">
    <source>
        <dbReference type="RuleBase" id="RU000461"/>
    </source>
</evidence>
<dbReference type="CDD" id="cd11029">
    <property type="entry name" value="CYP107-like"/>
    <property type="match status" value="1"/>
</dbReference>
<name>A0A5D3KZ12_9BRAD</name>
<dbReference type="PANTHER" id="PTHR46696:SF1">
    <property type="entry name" value="CYTOCHROME P450 YJIB-RELATED"/>
    <property type="match status" value="1"/>
</dbReference>
<dbReference type="Gene3D" id="1.10.630.10">
    <property type="entry name" value="Cytochrome P450"/>
    <property type="match status" value="1"/>
</dbReference>
<dbReference type="EMBL" id="VSSS01000010">
    <property type="protein sequence ID" value="TYL98847.1"/>
    <property type="molecule type" value="Genomic_DNA"/>
</dbReference>
<evidence type="ECO:0000256" key="5">
    <source>
        <dbReference type="ARBA" id="ARBA00023002"/>
    </source>
</evidence>
<dbReference type="InterPro" id="IPR001128">
    <property type="entry name" value="Cyt_P450"/>
</dbReference>
<sequence length="418" mass="45908">MNQVNGLHVDGELIDVPNFEAMLNPHPLYAELAAMGPVVRLRTHLGVEVYGITQWDTAIAVLRDARFSKSSINMQEALKKSGLSGPGSGFPISGAKSGNLLNTDPPDHTRLRNLVNMAFSPRRIELLRLRVEALVDDLLSRLVGREDADMIGEFAYPIGITMICELLGVPDDSRSNFRDWATKAMSPGHADQQQSLNLLMQYLADLIAAKRKLVDDGAAPDAQPDVLSAMIAARLTNDALTEDELVSMSYLMLIAGHETTVGLIGNALLQFMQHPEQMTRLAGQPDLIKQAIEEVLRYDGPVHRTTMRATAEDVDIGGLTIPRGSFVQVLIAGCNRDAVRFPDPDRFDISRKPSQNLAFGYGAHFCLGLHLARLEAQTGITRALKAHPEMRLACSPEDIPWARTVIRAPARLPVRFGR</sequence>
<evidence type="ECO:0000256" key="6">
    <source>
        <dbReference type="ARBA" id="ARBA00023004"/>
    </source>
</evidence>
<dbReference type="GO" id="GO:0004497">
    <property type="term" value="F:monooxygenase activity"/>
    <property type="evidence" value="ECO:0007669"/>
    <property type="project" value="UniProtKB-KW"/>
</dbReference>
<keyword evidence="3 9" id="KW-0349">Heme</keyword>
<evidence type="ECO:0000313" key="11">
    <source>
        <dbReference type="Proteomes" id="UP000324758"/>
    </source>
</evidence>
<dbReference type="InterPro" id="IPR002397">
    <property type="entry name" value="Cyt_P450_B"/>
</dbReference>
<evidence type="ECO:0000313" key="10">
    <source>
        <dbReference type="EMBL" id="TYL98847.1"/>
    </source>
</evidence>
<comment type="similarity">
    <text evidence="2 9">Belongs to the cytochrome P450 family.</text>
</comment>